<evidence type="ECO:0000313" key="2">
    <source>
        <dbReference type="Proteomes" id="UP001331761"/>
    </source>
</evidence>
<name>A0AAN8FJN9_TRICO</name>
<evidence type="ECO:0000313" key="1">
    <source>
        <dbReference type="EMBL" id="KAK5975372.1"/>
    </source>
</evidence>
<accession>A0AAN8FJN9</accession>
<organism evidence="1 2">
    <name type="scientific">Trichostrongylus colubriformis</name>
    <name type="common">Black scour worm</name>
    <dbReference type="NCBI Taxonomy" id="6319"/>
    <lineage>
        <taxon>Eukaryota</taxon>
        <taxon>Metazoa</taxon>
        <taxon>Ecdysozoa</taxon>
        <taxon>Nematoda</taxon>
        <taxon>Chromadorea</taxon>
        <taxon>Rhabditida</taxon>
        <taxon>Rhabditina</taxon>
        <taxon>Rhabditomorpha</taxon>
        <taxon>Strongyloidea</taxon>
        <taxon>Trichostrongylidae</taxon>
        <taxon>Trichostrongylus</taxon>
    </lineage>
</organism>
<comment type="caution">
    <text evidence="1">The sequence shown here is derived from an EMBL/GenBank/DDBJ whole genome shotgun (WGS) entry which is preliminary data.</text>
</comment>
<sequence>MKKCCVLCNRTNSVETMKQMSPAEKLNLITAASLSLIGVVDRADVDNVVEKISQRNRFLCHSHVVQAAQYLTAEMAVTGRGYSHYDDPSSLGSTAYVNTSDVPPHLVEVINGMSTRNIIVTVRDVASFINSALKRYHGTSLWTQYHEEGIEEDQLARPYRQPREGDSAACSQLVTGAFSASGKLFKGGEECGENGGAVSIRSVKAPEFAPNGSCSESSSASLSDYIGETDAADLEKYFIVQGGMLMKLFRFCPECGHRLGKSQLKPDGTTALVKFVCENCRIRPSRVKRWKSRDRVVACSKEQSFKGNALASASAITTGLRYRKLARWAKQINLSMFSKSFF</sequence>
<gene>
    <name evidence="1" type="ORF">GCK32_015569</name>
</gene>
<protein>
    <submittedName>
        <fullName evidence="1">Uncharacterized protein</fullName>
    </submittedName>
</protein>
<dbReference type="AlphaFoldDB" id="A0AAN8FJN9"/>
<proteinExistence type="predicted"/>
<reference evidence="1 2" key="1">
    <citation type="submission" date="2019-10" db="EMBL/GenBank/DDBJ databases">
        <title>Assembly and Annotation for the nematode Trichostrongylus colubriformis.</title>
        <authorList>
            <person name="Martin J."/>
        </authorList>
    </citation>
    <scope>NUCLEOTIDE SEQUENCE [LARGE SCALE GENOMIC DNA]</scope>
    <source>
        <strain evidence="1">G859</strain>
        <tissue evidence="1">Whole worm</tissue>
    </source>
</reference>
<dbReference type="EMBL" id="WIXE01013124">
    <property type="protein sequence ID" value="KAK5975372.1"/>
    <property type="molecule type" value="Genomic_DNA"/>
</dbReference>
<dbReference type="Proteomes" id="UP001331761">
    <property type="component" value="Unassembled WGS sequence"/>
</dbReference>
<keyword evidence="2" id="KW-1185">Reference proteome</keyword>